<dbReference type="EMBL" id="QSKW01000001">
    <property type="protein sequence ID" value="RHF00474.1"/>
    <property type="molecule type" value="Genomic_DNA"/>
</dbReference>
<proteinExistence type="predicted"/>
<dbReference type="AlphaFoldDB" id="A0A3R6FNQ7"/>
<keyword evidence="1" id="KW-1133">Transmembrane helix</keyword>
<sequence>MKEQYIKQVEKELSLPRKMKKEVVRDLNEVFASAMEHGETEQQVIQRLGTPKEFADSTAEQFGIDNTTLKKRNGIISTLVALVIAVAAFSVYAVAQSGKVPEGAIGQADATTNIQIEGAFAFDVSQILLTIGFVATAIAVLLIIRTIHKNRR</sequence>
<dbReference type="EMBL" id="QSFX01000006">
    <property type="protein sequence ID" value="RHA90300.1"/>
    <property type="molecule type" value="Genomic_DNA"/>
</dbReference>
<comment type="caution">
    <text evidence="3">The sequence shown here is derived from an EMBL/GenBank/DDBJ whole genome shotgun (WGS) entry which is preliminary data.</text>
</comment>
<dbReference type="Pfam" id="PF22564">
    <property type="entry name" value="HAAS"/>
    <property type="match status" value="1"/>
</dbReference>
<dbReference type="RefSeq" id="WP_117946835.1">
    <property type="nucleotide sequence ID" value="NZ_CABJFX010000006.1"/>
</dbReference>
<evidence type="ECO:0000313" key="4">
    <source>
        <dbReference type="Proteomes" id="UP000283492"/>
    </source>
</evidence>
<name>A0A3R6FNQ7_9FIRM</name>
<keyword evidence="1" id="KW-0812">Transmembrane</keyword>
<organism evidence="3 5">
    <name type="scientific">Roseburia inulinivorans</name>
    <dbReference type="NCBI Taxonomy" id="360807"/>
    <lineage>
        <taxon>Bacteria</taxon>
        <taxon>Bacillati</taxon>
        <taxon>Bacillota</taxon>
        <taxon>Clostridia</taxon>
        <taxon>Lachnospirales</taxon>
        <taxon>Lachnospiraceae</taxon>
        <taxon>Roseburia</taxon>
    </lineage>
</organism>
<feature type="transmembrane region" description="Helical" evidence="1">
    <location>
        <begin position="75"/>
        <end position="95"/>
    </location>
</feature>
<gene>
    <name evidence="3" type="ORF">DW707_00940</name>
    <name evidence="2" type="ORF">DW914_05605</name>
</gene>
<dbReference type="Proteomes" id="UP000283492">
    <property type="component" value="Unassembled WGS sequence"/>
</dbReference>
<accession>A0A3R6FNQ7</accession>
<evidence type="ECO:0000313" key="3">
    <source>
        <dbReference type="EMBL" id="RHF00474.1"/>
    </source>
</evidence>
<evidence type="ECO:0000313" key="5">
    <source>
        <dbReference type="Proteomes" id="UP000286271"/>
    </source>
</evidence>
<dbReference type="Proteomes" id="UP000286271">
    <property type="component" value="Unassembled WGS sequence"/>
</dbReference>
<keyword evidence="1" id="KW-0472">Membrane</keyword>
<feature type="transmembrane region" description="Helical" evidence="1">
    <location>
        <begin position="127"/>
        <end position="147"/>
    </location>
</feature>
<evidence type="ECO:0000313" key="2">
    <source>
        <dbReference type="EMBL" id="RHA90300.1"/>
    </source>
</evidence>
<evidence type="ECO:0000256" key="1">
    <source>
        <dbReference type="SAM" id="Phobius"/>
    </source>
</evidence>
<reference evidence="4 5" key="1">
    <citation type="submission" date="2018-08" db="EMBL/GenBank/DDBJ databases">
        <title>A genome reference for cultivated species of the human gut microbiota.</title>
        <authorList>
            <person name="Zou Y."/>
            <person name="Xue W."/>
            <person name="Luo G."/>
        </authorList>
    </citation>
    <scope>NUCLEOTIDE SEQUENCE [LARGE SCALE GENOMIC DNA]</scope>
    <source>
        <strain evidence="3 5">AM27-11</strain>
        <strain evidence="2 4">AM42-1AC</strain>
    </source>
</reference>
<protein>
    <submittedName>
        <fullName evidence="3">DUF1700 domain-containing protein</fullName>
    </submittedName>
</protein>